<keyword evidence="3" id="KW-1185">Reference proteome</keyword>
<dbReference type="Gene3D" id="3.40.630.30">
    <property type="match status" value="1"/>
</dbReference>
<evidence type="ECO:0000259" key="1">
    <source>
        <dbReference type="PROSITE" id="PS51186"/>
    </source>
</evidence>
<dbReference type="PANTHER" id="PTHR43792">
    <property type="entry name" value="GNAT FAMILY, PUTATIVE (AFU_ORTHOLOGUE AFUA_3G00765)-RELATED-RELATED"/>
    <property type="match status" value="1"/>
</dbReference>
<proteinExistence type="predicted"/>
<dbReference type="InterPro" id="IPR016181">
    <property type="entry name" value="Acyl_CoA_acyltransferase"/>
</dbReference>
<name>A0ABY4EM28_9BACI</name>
<dbReference type="PANTHER" id="PTHR43792:SF1">
    <property type="entry name" value="N-ACETYLTRANSFERASE DOMAIN-CONTAINING PROTEIN"/>
    <property type="match status" value="1"/>
</dbReference>
<accession>A0ABY4EM28</accession>
<dbReference type="InterPro" id="IPR051531">
    <property type="entry name" value="N-acetyltransferase"/>
</dbReference>
<dbReference type="EMBL" id="CP095073">
    <property type="protein sequence ID" value="UOQ45501.1"/>
    <property type="molecule type" value="Genomic_DNA"/>
</dbReference>
<protein>
    <submittedName>
        <fullName evidence="2">GNAT family N-acetyltransferase</fullName>
    </submittedName>
</protein>
<dbReference type="Pfam" id="PF13302">
    <property type="entry name" value="Acetyltransf_3"/>
    <property type="match status" value="1"/>
</dbReference>
<organism evidence="2 3">
    <name type="scientific">Halobacillus salinarum</name>
    <dbReference type="NCBI Taxonomy" id="2932257"/>
    <lineage>
        <taxon>Bacteria</taxon>
        <taxon>Bacillati</taxon>
        <taxon>Bacillota</taxon>
        <taxon>Bacilli</taxon>
        <taxon>Bacillales</taxon>
        <taxon>Bacillaceae</taxon>
        <taxon>Halobacillus</taxon>
    </lineage>
</organism>
<evidence type="ECO:0000313" key="3">
    <source>
        <dbReference type="Proteomes" id="UP000831787"/>
    </source>
</evidence>
<reference evidence="2 3" key="1">
    <citation type="submission" date="2022-04" db="EMBL/GenBank/DDBJ databases">
        <title>Halobacillus sp. isolated from saltern.</title>
        <authorList>
            <person name="Won M."/>
            <person name="Lee C.-M."/>
            <person name="Woen H.-Y."/>
            <person name="Kwon S.-W."/>
        </authorList>
    </citation>
    <scope>NUCLEOTIDE SEQUENCE [LARGE SCALE GENOMIC DNA]</scope>
    <source>
        <strain evidence="2 3">SSBR10-3</strain>
    </source>
</reference>
<dbReference type="RefSeq" id="WP_244712273.1">
    <property type="nucleotide sequence ID" value="NZ_CP095073.1"/>
</dbReference>
<dbReference type="InterPro" id="IPR000182">
    <property type="entry name" value="GNAT_dom"/>
</dbReference>
<evidence type="ECO:0000313" key="2">
    <source>
        <dbReference type="EMBL" id="UOQ45501.1"/>
    </source>
</evidence>
<dbReference type="PROSITE" id="PS51186">
    <property type="entry name" value="GNAT"/>
    <property type="match status" value="1"/>
</dbReference>
<gene>
    <name evidence="2" type="ORF">MUN89_06030</name>
</gene>
<dbReference type="SUPFAM" id="SSF55729">
    <property type="entry name" value="Acyl-CoA N-acyltransferases (Nat)"/>
    <property type="match status" value="1"/>
</dbReference>
<feature type="domain" description="N-acetyltransferase" evidence="1">
    <location>
        <begin position="10"/>
        <end position="174"/>
    </location>
</feature>
<dbReference type="Proteomes" id="UP000831787">
    <property type="component" value="Chromosome"/>
</dbReference>
<sequence>MLQTFETDRLILRERTLEDIEQCMEMDQDPEVVKYIPEIMEVLHGPKPNLEKHKGFVIKRLEADYPDGLGYWTIESKEHGRRFMGWILLIPADGIGPEVEIGWRLKRIYWGKGYATEAAKTIVDHAFDTVGLAKVIADIHYLNQGSIRVAEKLGFRLENTNEDSTAPYVSYSIDNKSFFS</sequence>